<protein>
    <recommendedName>
        <fullName evidence="6">Choline O-acetyltransferase</fullName>
        <ecNumber evidence="5">2.3.1.6</ecNumber>
    </recommendedName>
</protein>
<reference evidence="10" key="2">
    <citation type="submission" date="2016-11" db="UniProtKB">
        <authorList>
            <consortium name="WormBaseParasite"/>
        </authorList>
    </citation>
    <scope>IDENTIFICATION</scope>
</reference>
<dbReference type="GO" id="GO:0007274">
    <property type="term" value="P:neuromuscular synaptic transmission"/>
    <property type="evidence" value="ECO:0007669"/>
    <property type="project" value="TreeGrafter"/>
</dbReference>
<keyword evidence="3" id="KW-0530">Neurotransmitter biosynthesis</keyword>
<dbReference type="EC" id="2.3.1.6" evidence="5"/>
<dbReference type="InterPro" id="IPR000542">
    <property type="entry name" value="Carn_acyl_trans"/>
</dbReference>
<dbReference type="InterPro" id="IPR039551">
    <property type="entry name" value="Cho/carn_acyl_trans"/>
</dbReference>
<evidence type="ECO:0000313" key="10">
    <source>
        <dbReference type="WBParaSite" id="EN70_10877"/>
    </source>
</evidence>
<dbReference type="Proteomes" id="UP000095285">
    <property type="component" value="Unassembled WGS sequence"/>
</dbReference>
<dbReference type="PANTHER" id="PTHR22589:SF14">
    <property type="entry name" value="CHOLINE O-ACETYLTRANSFERASE"/>
    <property type="match status" value="1"/>
</dbReference>
<sequence length="624" mass="71333">MVKLVVTSIVASSKNPLPKPPVPSLEHTLKRYLEYASVVVKNDQTKLSRTEKAVDDFRNTGARLQKKLEKIANEQDNWINQFWLPEMYLKVRLPLPVNSNPAYIFPQQNFNNMNEQLSYTSCLIRGFCEYKDLIDRKLITREVSTGRDKVHMCMEQYERMFRSYREPCTPVDVLHYKPITNGKDGINCDEHILVMCNNQTFVVFTRLDGVPLSQAEITKQLEKVIEMSRTDGNKMNDIIIGGGSAGDRDDAARFWSFMKEDKQNQKALNWVQSALFGVCIDIHSEIKWSENYESNLAFRGMHLLHGFGNKAAGLNRWYDLSIQLIVASDGTNGLCIEHSVAEGIVLINLVDYTMQFVKRNIGKQMWDDVKNVVPLQLHWTVSPNAKPILHKQIEVFNDLANDLNLKVLIFDEFGREFIKSCNISPDGFVQLAMQLAYYRLHGHLVSTYESASIRRFRYGRVDNIRAATPEALRWVQVMLMKNKTKDEKQKFFVEAVKKQAEITLENITGHGIDNHLCALKLLADEEVKEGLLPKTPDFFLDPTWTETMRFPLSTSQVTTTASVNDAYLCYGPVVKDGYGCSYNIQQHSIIFAPSSFKSSPATNVEQFKRCLVDSLHDIQALVTQ</sequence>
<dbReference type="Gene3D" id="3.30.559.10">
    <property type="entry name" value="Chloramphenicol acetyltransferase-like domain"/>
    <property type="match status" value="1"/>
</dbReference>
<feature type="active site" description="Proton acceptor" evidence="7">
    <location>
        <position position="338"/>
    </location>
</feature>
<dbReference type="SUPFAM" id="SSF52777">
    <property type="entry name" value="CoA-dependent acyltransferases"/>
    <property type="match status" value="2"/>
</dbReference>
<dbReference type="eggNOG" id="KOG3717">
    <property type="taxonomic scope" value="Eukaryota"/>
</dbReference>
<proteinExistence type="inferred from homology"/>
<dbReference type="PANTHER" id="PTHR22589">
    <property type="entry name" value="CARNITINE O-ACYLTRANSFERASE"/>
    <property type="match status" value="1"/>
</dbReference>
<dbReference type="InterPro" id="IPR042231">
    <property type="entry name" value="Cho/carn_acyl_trans_2"/>
</dbReference>
<accession>A0A1I7V816</accession>
<dbReference type="WBParaSite" id="EN70_10877">
    <property type="protein sequence ID" value="EN70_10877"/>
    <property type="gene ID" value="EN70_10877"/>
</dbReference>
<evidence type="ECO:0000259" key="8">
    <source>
        <dbReference type="Pfam" id="PF00755"/>
    </source>
</evidence>
<evidence type="ECO:0000256" key="7">
    <source>
        <dbReference type="PIRSR" id="PIRSR600542-1"/>
    </source>
</evidence>
<keyword evidence="4" id="KW-0012">Acyltransferase</keyword>
<feature type="domain" description="Choline/carnitine acyltransferase" evidence="8">
    <location>
        <begin position="21"/>
        <end position="612"/>
    </location>
</feature>
<dbReference type="STRING" id="7209.A0A1I7V816"/>
<dbReference type="Pfam" id="PF00755">
    <property type="entry name" value="Carn_acyltransf"/>
    <property type="match status" value="1"/>
</dbReference>
<dbReference type="Gene3D" id="3.30.559.70">
    <property type="entry name" value="Choline/Carnitine o-acyltransferase, domain 2"/>
    <property type="match status" value="1"/>
</dbReference>
<reference evidence="9" key="1">
    <citation type="submission" date="2012-04" db="EMBL/GenBank/DDBJ databases">
        <title>The Genome Sequence of Loa loa.</title>
        <authorList>
            <consortium name="The Broad Institute Genome Sequencing Platform"/>
            <consortium name="Broad Institute Genome Sequencing Center for Infectious Disease"/>
            <person name="Nutman T.B."/>
            <person name="Fink D.L."/>
            <person name="Russ C."/>
            <person name="Young S."/>
            <person name="Zeng Q."/>
            <person name="Gargeya S."/>
            <person name="Alvarado L."/>
            <person name="Berlin A."/>
            <person name="Chapman S.B."/>
            <person name="Chen Z."/>
            <person name="Freedman E."/>
            <person name="Gellesch M."/>
            <person name="Goldberg J."/>
            <person name="Griggs A."/>
            <person name="Gujja S."/>
            <person name="Heilman E.R."/>
            <person name="Heiman D."/>
            <person name="Howarth C."/>
            <person name="Mehta T."/>
            <person name="Neiman D."/>
            <person name="Pearson M."/>
            <person name="Roberts A."/>
            <person name="Saif S."/>
            <person name="Shea T."/>
            <person name="Shenoy N."/>
            <person name="Sisk P."/>
            <person name="Stolte C."/>
            <person name="Sykes S."/>
            <person name="White J."/>
            <person name="Yandava C."/>
            <person name="Haas B."/>
            <person name="Henn M.R."/>
            <person name="Nusbaum C."/>
            <person name="Birren B."/>
        </authorList>
    </citation>
    <scope>NUCLEOTIDE SEQUENCE [LARGE SCALE GENOMIC DNA]</scope>
</reference>
<evidence type="ECO:0000256" key="4">
    <source>
        <dbReference type="ARBA" id="ARBA00023315"/>
    </source>
</evidence>
<evidence type="ECO:0000313" key="9">
    <source>
        <dbReference type="Proteomes" id="UP000095285"/>
    </source>
</evidence>
<evidence type="ECO:0000256" key="2">
    <source>
        <dbReference type="ARBA" id="ARBA00022679"/>
    </source>
</evidence>
<name>A0A1I7V816_LOALO</name>
<keyword evidence="9" id="KW-1185">Reference proteome</keyword>
<evidence type="ECO:0000256" key="6">
    <source>
        <dbReference type="ARBA" id="ARBA00040495"/>
    </source>
</evidence>
<dbReference type="GO" id="GO:0005737">
    <property type="term" value="C:cytoplasm"/>
    <property type="evidence" value="ECO:0007669"/>
    <property type="project" value="TreeGrafter"/>
</dbReference>
<dbReference type="AlphaFoldDB" id="A0A1I7V816"/>
<evidence type="ECO:0000256" key="3">
    <source>
        <dbReference type="ARBA" id="ARBA00022979"/>
    </source>
</evidence>
<organism evidence="9 10">
    <name type="scientific">Loa loa</name>
    <name type="common">Eye worm</name>
    <name type="synonym">Filaria loa</name>
    <dbReference type="NCBI Taxonomy" id="7209"/>
    <lineage>
        <taxon>Eukaryota</taxon>
        <taxon>Metazoa</taxon>
        <taxon>Ecdysozoa</taxon>
        <taxon>Nematoda</taxon>
        <taxon>Chromadorea</taxon>
        <taxon>Rhabditida</taxon>
        <taxon>Spirurina</taxon>
        <taxon>Spiruromorpha</taxon>
        <taxon>Filarioidea</taxon>
        <taxon>Onchocercidae</taxon>
        <taxon>Loa</taxon>
    </lineage>
</organism>
<dbReference type="GO" id="GO:0004102">
    <property type="term" value="F:choline O-acetyltransferase activity"/>
    <property type="evidence" value="ECO:0007669"/>
    <property type="project" value="UniProtKB-EC"/>
</dbReference>
<evidence type="ECO:0000256" key="5">
    <source>
        <dbReference type="ARBA" id="ARBA00039091"/>
    </source>
</evidence>
<dbReference type="GO" id="GO:0045202">
    <property type="term" value="C:synapse"/>
    <property type="evidence" value="ECO:0007669"/>
    <property type="project" value="GOC"/>
</dbReference>
<keyword evidence="2" id="KW-0808">Transferase</keyword>
<dbReference type="GO" id="GO:0008292">
    <property type="term" value="P:acetylcholine biosynthetic process"/>
    <property type="evidence" value="ECO:0007669"/>
    <property type="project" value="TreeGrafter"/>
</dbReference>
<dbReference type="InterPro" id="IPR023213">
    <property type="entry name" value="CAT-like_dom_sf"/>
</dbReference>
<comment type="similarity">
    <text evidence="1">Belongs to the carnitine/choline acetyltransferase family.</text>
</comment>
<dbReference type="GO" id="GO:0043005">
    <property type="term" value="C:neuron projection"/>
    <property type="evidence" value="ECO:0007669"/>
    <property type="project" value="TreeGrafter"/>
</dbReference>
<evidence type="ECO:0000256" key="1">
    <source>
        <dbReference type="ARBA" id="ARBA00005232"/>
    </source>
</evidence>